<protein>
    <submittedName>
        <fullName evidence="1">Uncharacterized protein</fullName>
    </submittedName>
</protein>
<evidence type="ECO:0000313" key="2">
    <source>
        <dbReference type="Proteomes" id="UP000004263"/>
    </source>
</evidence>
<reference evidence="1 2" key="1">
    <citation type="submission" date="2006-03" db="EMBL/GenBank/DDBJ databases">
        <authorList>
            <person name="Pinhassi J."/>
            <person name="Pedros-Alio C."/>
            <person name="Ferriera S."/>
            <person name="Johnson J."/>
            <person name="Kravitz S."/>
            <person name="Halpern A."/>
            <person name="Remington K."/>
            <person name="Beeson K."/>
            <person name="Tran B."/>
            <person name="Rogers Y.-H."/>
            <person name="Friedman R."/>
            <person name="Venter J.C."/>
        </authorList>
    </citation>
    <scope>NUCLEOTIDE SEQUENCE [LARGE SCALE GENOMIC DNA]</scope>
    <source>
        <strain evidence="1 2">RED65</strain>
    </source>
</reference>
<dbReference type="HOGENOM" id="CLU_818004_0_0_6"/>
<dbReference type="EMBL" id="AAQH01000001">
    <property type="protein sequence ID" value="EAT13869.1"/>
    <property type="molecule type" value="Genomic_DNA"/>
</dbReference>
<dbReference type="AlphaFoldDB" id="Q1N5S3"/>
<evidence type="ECO:0000313" key="1">
    <source>
        <dbReference type="EMBL" id="EAT13869.1"/>
    </source>
</evidence>
<organism evidence="1 2">
    <name type="scientific">Bermanella marisrubri</name>
    <dbReference type="NCBI Taxonomy" id="207949"/>
    <lineage>
        <taxon>Bacteria</taxon>
        <taxon>Pseudomonadati</taxon>
        <taxon>Pseudomonadota</taxon>
        <taxon>Gammaproteobacteria</taxon>
        <taxon>Oceanospirillales</taxon>
        <taxon>Oceanospirillaceae</taxon>
        <taxon>Bermanella</taxon>
    </lineage>
</organism>
<gene>
    <name evidence="1" type="ORF">RED65_10764</name>
</gene>
<accession>Q1N5S3</accession>
<name>Q1N5S3_9GAMM</name>
<keyword evidence="2" id="KW-1185">Reference proteome</keyword>
<dbReference type="SUPFAM" id="SSF69304">
    <property type="entry name" value="Tricorn protease N-terminal domain"/>
    <property type="match status" value="1"/>
</dbReference>
<comment type="caution">
    <text evidence="1">The sequence shown here is derived from an EMBL/GenBank/DDBJ whole genome shotgun (WGS) entry which is preliminary data.</text>
</comment>
<proteinExistence type="predicted"/>
<sequence length="339" mass="39060">MFGLNKDIEMKKTLLLMLASLWLVEGCSQKGDDESIESNVNDEPFFLSREVIQGFSRDIEYRSWSDLTSMAAPLILFNGVPKKDNRYSIFAVDLAISEIHKPFESEKLLGDDEELARSRIYVSHGKTQFIYIVRKCNIIELRLFNTENETYRSLLSLSFPPDIIWKNDDSGFYYNSGSGLMFYSIDDGVSRRLVLDEDYSYFQRISKLNDQEILLHGIRSIDLYDIESEKITKLTDTKNQNKLTLDKKYIVSRKRSGWFGMKVSNKNPRDELKLPYLDSIPFFGSIIESENGFGIGMNGNTLIVARPGEKPVFYILNDFKKIFGPSILGFKMKEPRIGE</sequence>
<dbReference type="Proteomes" id="UP000004263">
    <property type="component" value="Unassembled WGS sequence"/>
</dbReference>